<dbReference type="AlphaFoldDB" id="A0A1M6KIJ3"/>
<gene>
    <name evidence="7" type="primary">aroK</name>
    <name evidence="8" type="ORF">SAMN05444401_3375</name>
</gene>
<dbReference type="InterPro" id="IPR000623">
    <property type="entry name" value="Shikimate_kinase/TSH1"/>
</dbReference>
<dbReference type="CDD" id="cd00464">
    <property type="entry name" value="SK"/>
    <property type="match status" value="1"/>
</dbReference>
<keyword evidence="9" id="KW-1185">Reference proteome</keyword>
<keyword evidence="4 7" id="KW-0418">Kinase</keyword>
<sequence>MFNNIILVGMPGSGKSSIGEILSQKLNLKFIDTDKVIEKDTQLSIQDIFKKYGETFFREKEREWILKNYNIKKTVIATGGGMAAYFNNIEILKKIGITVFIDVDLKVIKKRLENDINRPLIKGNGNKNNVISDLYNSRKSYYSKCHIHIDLMEESPEFIAELIKEKIKNYS</sequence>
<dbReference type="GO" id="GO:0008652">
    <property type="term" value="P:amino acid biosynthetic process"/>
    <property type="evidence" value="ECO:0007669"/>
    <property type="project" value="UniProtKB-KW"/>
</dbReference>
<protein>
    <recommendedName>
        <fullName evidence="7">Shikimate kinase</fullName>
        <shortName evidence="7">SK</shortName>
        <ecNumber evidence="7">2.7.1.71</ecNumber>
    </recommendedName>
</protein>
<comment type="similarity">
    <text evidence="7">Belongs to the shikimate kinase family.</text>
</comment>
<comment type="subunit">
    <text evidence="7">Monomer.</text>
</comment>
<organism evidence="8 9">
    <name type="scientific">Clostridium amylolyticum</name>
    <dbReference type="NCBI Taxonomy" id="1121298"/>
    <lineage>
        <taxon>Bacteria</taxon>
        <taxon>Bacillati</taxon>
        <taxon>Bacillota</taxon>
        <taxon>Clostridia</taxon>
        <taxon>Eubacteriales</taxon>
        <taxon>Clostridiaceae</taxon>
        <taxon>Clostridium</taxon>
    </lineage>
</organism>
<keyword evidence="7" id="KW-0963">Cytoplasm</keyword>
<dbReference type="OrthoDB" id="9800332at2"/>
<keyword evidence="3 7" id="KW-0547">Nucleotide-binding</keyword>
<proteinExistence type="inferred from homology"/>
<dbReference type="InterPro" id="IPR031322">
    <property type="entry name" value="Shikimate/glucono_kinase"/>
</dbReference>
<dbReference type="Proteomes" id="UP000184080">
    <property type="component" value="Unassembled WGS sequence"/>
</dbReference>
<feature type="binding site" evidence="7">
    <location>
        <position position="138"/>
    </location>
    <ligand>
        <name>substrate</name>
    </ligand>
</feature>
<comment type="catalytic activity">
    <reaction evidence="7">
        <text>shikimate + ATP = 3-phosphoshikimate + ADP + H(+)</text>
        <dbReference type="Rhea" id="RHEA:13121"/>
        <dbReference type="ChEBI" id="CHEBI:15378"/>
        <dbReference type="ChEBI" id="CHEBI:30616"/>
        <dbReference type="ChEBI" id="CHEBI:36208"/>
        <dbReference type="ChEBI" id="CHEBI:145989"/>
        <dbReference type="ChEBI" id="CHEBI:456216"/>
        <dbReference type="EC" id="2.7.1.71"/>
    </reaction>
</comment>
<comment type="subcellular location">
    <subcellularLocation>
        <location evidence="7">Cytoplasm</location>
    </subcellularLocation>
</comment>
<keyword evidence="7" id="KW-0479">Metal-binding</keyword>
<accession>A0A1M6KIJ3</accession>
<keyword evidence="7" id="KW-0460">Magnesium</keyword>
<dbReference type="GO" id="GO:0005524">
    <property type="term" value="F:ATP binding"/>
    <property type="evidence" value="ECO:0007669"/>
    <property type="project" value="UniProtKB-UniRule"/>
</dbReference>
<dbReference type="PRINTS" id="PR01100">
    <property type="entry name" value="SHIKIMTKNASE"/>
</dbReference>
<evidence type="ECO:0000256" key="3">
    <source>
        <dbReference type="ARBA" id="ARBA00022741"/>
    </source>
</evidence>
<feature type="binding site" evidence="7">
    <location>
        <position position="80"/>
    </location>
    <ligand>
        <name>substrate</name>
    </ligand>
</feature>
<feature type="binding site" evidence="7">
    <location>
        <position position="16"/>
    </location>
    <ligand>
        <name>Mg(2+)</name>
        <dbReference type="ChEBI" id="CHEBI:18420"/>
    </ligand>
</feature>
<dbReference type="RefSeq" id="WP_083599947.1">
    <property type="nucleotide sequence ID" value="NZ_FQZO01000006.1"/>
</dbReference>
<dbReference type="GO" id="GO:0009423">
    <property type="term" value="P:chorismate biosynthetic process"/>
    <property type="evidence" value="ECO:0007669"/>
    <property type="project" value="UniProtKB-UniRule"/>
</dbReference>
<keyword evidence="1 7" id="KW-0028">Amino-acid biosynthesis</keyword>
<dbReference type="GO" id="GO:0009073">
    <property type="term" value="P:aromatic amino acid family biosynthetic process"/>
    <property type="evidence" value="ECO:0007669"/>
    <property type="project" value="UniProtKB-KW"/>
</dbReference>
<dbReference type="HAMAP" id="MF_00109">
    <property type="entry name" value="Shikimate_kinase"/>
    <property type="match status" value="1"/>
</dbReference>
<dbReference type="SUPFAM" id="SSF52540">
    <property type="entry name" value="P-loop containing nucleoside triphosphate hydrolases"/>
    <property type="match status" value="1"/>
</dbReference>
<dbReference type="GO" id="GO:0004765">
    <property type="term" value="F:shikimate kinase activity"/>
    <property type="evidence" value="ECO:0007669"/>
    <property type="project" value="UniProtKB-UniRule"/>
</dbReference>
<evidence type="ECO:0000256" key="7">
    <source>
        <dbReference type="HAMAP-Rule" id="MF_00109"/>
    </source>
</evidence>
<keyword evidence="6 7" id="KW-0057">Aromatic amino acid biosynthesis</keyword>
<comment type="pathway">
    <text evidence="7">Metabolic intermediate biosynthesis; chorismate biosynthesis; chorismate from D-erythrose 4-phosphate and phosphoenolpyruvate: step 5/7.</text>
</comment>
<feature type="binding site" evidence="7">
    <location>
        <position position="118"/>
    </location>
    <ligand>
        <name>ATP</name>
        <dbReference type="ChEBI" id="CHEBI:30616"/>
    </ligand>
</feature>
<dbReference type="PANTHER" id="PTHR21087:SF16">
    <property type="entry name" value="SHIKIMATE KINASE 1, CHLOROPLASTIC"/>
    <property type="match status" value="1"/>
</dbReference>
<dbReference type="Pfam" id="PF01202">
    <property type="entry name" value="SKI"/>
    <property type="match status" value="1"/>
</dbReference>
<evidence type="ECO:0000313" key="8">
    <source>
        <dbReference type="EMBL" id="SHJ58745.1"/>
    </source>
</evidence>
<evidence type="ECO:0000256" key="4">
    <source>
        <dbReference type="ARBA" id="ARBA00022777"/>
    </source>
</evidence>
<dbReference type="STRING" id="1121298.SAMN05444401_3375"/>
<evidence type="ECO:0000313" key="9">
    <source>
        <dbReference type="Proteomes" id="UP000184080"/>
    </source>
</evidence>
<comment type="cofactor">
    <cofactor evidence="7">
        <name>Mg(2+)</name>
        <dbReference type="ChEBI" id="CHEBI:18420"/>
    </cofactor>
    <text evidence="7">Binds 1 Mg(2+) ion per subunit.</text>
</comment>
<dbReference type="GO" id="GO:0005829">
    <property type="term" value="C:cytosol"/>
    <property type="evidence" value="ECO:0007669"/>
    <property type="project" value="TreeGrafter"/>
</dbReference>
<feature type="binding site" evidence="7">
    <location>
        <begin position="12"/>
        <end position="17"/>
    </location>
    <ligand>
        <name>ATP</name>
        <dbReference type="ChEBI" id="CHEBI:30616"/>
    </ligand>
</feature>
<evidence type="ECO:0000256" key="1">
    <source>
        <dbReference type="ARBA" id="ARBA00022605"/>
    </source>
</evidence>
<dbReference type="UniPathway" id="UPA00053">
    <property type="reaction ID" value="UER00088"/>
</dbReference>
<comment type="function">
    <text evidence="7">Catalyzes the specific phosphorylation of the 3-hydroxyl group of shikimic acid using ATP as a cosubstrate.</text>
</comment>
<dbReference type="InterPro" id="IPR027417">
    <property type="entry name" value="P-loop_NTPase"/>
</dbReference>
<feature type="binding site" evidence="7">
    <location>
        <position position="58"/>
    </location>
    <ligand>
        <name>substrate</name>
    </ligand>
</feature>
<evidence type="ECO:0000256" key="5">
    <source>
        <dbReference type="ARBA" id="ARBA00022840"/>
    </source>
</evidence>
<keyword evidence="5 7" id="KW-0067">ATP-binding</keyword>
<evidence type="ECO:0000256" key="2">
    <source>
        <dbReference type="ARBA" id="ARBA00022679"/>
    </source>
</evidence>
<reference evidence="8 9" key="1">
    <citation type="submission" date="2016-11" db="EMBL/GenBank/DDBJ databases">
        <authorList>
            <person name="Jaros S."/>
            <person name="Januszkiewicz K."/>
            <person name="Wedrychowicz H."/>
        </authorList>
    </citation>
    <scope>NUCLEOTIDE SEQUENCE [LARGE SCALE GENOMIC DNA]</scope>
    <source>
        <strain evidence="8 9">DSM 21864</strain>
    </source>
</reference>
<evidence type="ECO:0000256" key="6">
    <source>
        <dbReference type="ARBA" id="ARBA00023141"/>
    </source>
</evidence>
<dbReference type="EMBL" id="FQZO01000006">
    <property type="protein sequence ID" value="SHJ58745.1"/>
    <property type="molecule type" value="Genomic_DNA"/>
</dbReference>
<keyword evidence="2 7" id="KW-0808">Transferase</keyword>
<dbReference type="Gene3D" id="3.40.50.300">
    <property type="entry name" value="P-loop containing nucleotide triphosphate hydrolases"/>
    <property type="match status" value="1"/>
</dbReference>
<feature type="binding site" evidence="7">
    <location>
        <position position="34"/>
    </location>
    <ligand>
        <name>substrate</name>
    </ligand>
</feature>
<comment type="caution">
    <text evidence="7">Lacks conserved residue(s) required for the propagation of feature annotation.</text>
</comment>
<dbReference type="PANTHER" id="PTHR21087">
    <property type="entry name" value="SHIKIMATE KINASE"/>
    <property type="match status" value="1"/>
</dbReference>
<dbReference type="EC" id="2.7.1.71" evidence="7"/>
<name>A0A1M6KIJ3_9CLOT</name>
<dbReference type="GO" id="GO:0000287">
    <property type="term" value="F:magnesium ion binding"/>
    <property type="evidence" value="ECO:0007669"/>
    <property type="project" value="UniProtKB-UniRule"/>
</dbReference>